<reference key="1">
    <citation type="submission" date="2010-11" db="EMBL/GenBank/DDBJ databases">
        <title>The complete genome of Leadbetterella byssophila DSM 17132.</title>
        <authorList>
            <consortium name="US DOE Joint Genome Institute (JGI-PGF)"/>
            <person name="Lucas S."/>
            <person name="Copeland A."/>
            <person name="Lapidus A."/>
            <person name="Glavina del Rio T."/>
            <person name="Dalin E."/>
            <person name="Tice H."/>
            <person name="Bruce D."/>
            <person name="Goodwin L."/>
            <person name="Pitluck S."/>
            <person name="Kyrpides N."/>
            <person name="Mavromatis K."/>
            <person name="Ivanova N."/>
            <person name="Teshima H."/>
            <person name="Brettin T."/>
            <person name="Detter J.C."/>
            <person name="Han C."/>
            <person name="Tapia R."/>
            <person name="Land M."/>
            <person name="Hauser L."/>
            <person name="Markowitz V."/>
            <person name="Cheng J.-F."/>
            <person name="Hugenholtz P."/>
            <person name="Woyke T."/>
            <person name="Wu D."/>
            <person name="Tindall B."/>
            <person name="Pomrenke H.G."/>
            <person name="Brambilla E."/>
            <person name="Klenk H.-P."/>
            <person name="Eisen J.A."/>
        </authorList>
    </citation>
    <scope>NUCLEOTIDE SEQUENCE [LARGE SCALE GENOMIC DNA]</scope>
    <source>
        <strain>DSM 17132</strain>
    </source>
</reference>
<dbReference type="Pfam" id="PF18096">
    <property type="entry name" value="Thump_like"/>
    <property type="match status" value="1"/>
</dbReference>
<dbReference type="Proteomes" id="UP000007435">
    <property type="component" value="Chromosome"/>
</dbReference>
<dbReference type="STRING" id="649349.Lbys_1202"/>
<dbReference type="Gene3D" id="3.40.50.150">
    <property type="entry name" value="Vaccinia Virus protein VP39"/>
    <property type="match status" value="1"/>
</dbReference>
<reference evidence="3 4" key="2">
    <citation type="journal article" date="2011" name="Stand. Genomic Sci.">
        <title>Complete genome sequence of Leadbetterella byssophila type strain (4M15).</title>
        <authorList>
            <person name="Abt B."/>
            <person name="Teshima H."/>
            <person name="Lucas S."/>
            <person name="Lapidus A."/>
            <person name="Del Rio T.G."/>
            <person name="Nolan M."/>
            <person name="Tice H."/>
            <person name="Cheng J.F."/>
            <person name="Pitluck S."/>
            <person name="Liolios K."/>
            <person name="Pagani I."/>
            <person name="Ivanova N."/>
            <person name="Mavromatis K."/>
            <person name="Pati A."/>
            <person name="Tapia R."/>
            <person name="Han C."/>
            <person name="Goodwin L."/>
            <person name="Chen A."/>
            <person name="Palaniappan K."/>
            <person name="Land M."/>
            <person name="Hauser L."/>
            <person name="Chang Y.J."/>
            <person name="Jeffries C.D."/>
            <person name="Rohde M."/>
            <person name="Goker M."/>
            <person name="Tindall B.J."/>
            <person name="Detter J.C."/>
            <person name="Woyke T."/>
            <person name="Bristow J."/>
            <person name="Eisen J.A."/>
            <person name="Markowitz V."/>
            <person name="Hugenholtz P."/>
            <person name="Klenk H.P."/>
            <person name="Kyrpides N.C."/>
        </authorList>
    </citation>
    <scope>NUCLEOTIDE SEQUENCE [LARGE SCALE GENOMIC DNA]</scope>
    <source>
        <strain evidence="4">DSM 17132 / JCM 16389 / KACC 11308 / NBRC 106382 / 4M15</strain>
    </source>
</reference>
<protein>
    <submittedName>
        <fullName evidence="3">Uncharacterized protein</fullName>
    </submittedName>
</protein>
<keyword evidence="4" id="KW-1185">Reference proteome</keyword>
<accession>E4RU88</accession>
<dbReference type="InterPro" id="IPR029063">
    <property type="entry name" value="SAM-dependent_MTases_sf"/>
</dbReference>
<dbReference type="OrthoDB" id="1000417at2"/>
<dbReference type="RefSeq" id="WP_013407972.1">
    <property type="nucleotide sequence ID" value="NC_014655.1"/>
</dbReference>
<name>E4RU88_LEAB4</name>
<dbReference type="AlphaFoldDB" id="E4RU88"/>
<gene>
    <name evidence="3" type="ordered locus">Lbys_1202</name>
</gene>
<dbReference type="KEGG" id="lby:Lbys_1202"/>
<dbReference type="Pfam" id="PF22013">
    <property type="entry name" value="PG_1098_Fer"/>
    <property type="match status" value="1"/>
</dbReference>
<evidence type="ECO:0000259" key="1">
    <source>
        <dbReference type="Pfam" id="PF18096"/>
    </source>
</evidence>
<feature type="domain" description="THUMP-like" evidence="1">
    <location>
        <begin position="312"/>
        <end position="381"/>
    </location>
</feature>
<dbReference type="Gene3D" id="1.10.10.1110">
    <property type="entry name" value="Methyltransferase PG1098, N-terminal domain"/>
    <property type="match status" value="1"/>
</dbReference>
<evidence type="ECO:0000313" key="3">
    <source>
        <dbReference type="EMBL" id="ADQ16922.1"/>
    </source>
</evidence>
<proteinExistence type="predicted"/>
<dbReference type="EMBL" id="CP002305">
    <property type="protein sequence ID" value="ADQ16922.1"/>
    <property type="molecule type" value="Genomic_DNA"/>
</dbReference>
<dbReference type="InterPro" id="IPR041497">
    <property type="entry name" value="Thump-like"/>
</dbReference>
<dbReference type="SUPFAM" id="SSF53335">
    <property type="entry name" value="S-adenosyl-L-methionine-dependent methyltransferases"/>
    <property type="match status" value="1"/>
</dbReference>
<feature type="domain" description="PG-1098 ferredoxin-like" evidence="2">
    <location>
        <begin position="268"/>
        <end position="311"/>
    </location>
</feature>
<organism evidence="3 4">
    <name type="scientific">Leadbetterella byssophila (strain DSM 17132 / JCM 16389 / KACC 11308 / NBRC 106382 / 4M15)</name>
    <dbReference type="NCBI Taxonomy" id="649349"/>
    <lineage>
        <taxon>Bacteria</taxon>
        <taxon>Pseudomonadati</taxon>
        <taxon>Bacteroidota</taxon>
        <taxon>Cytophagia</taxon>
        <taxon>Cytophagales</taxon>
        <taxon>Leadbetterellaceae</taxon>
        <taxon>Leadbetterella</taxon>
    </lineage>
</organism>
<dbReference type="InterPro" id="IPR054168">
    <property type="entry name" value="PG_1098_Fer"/>
</dbReference>
<evidence type="ECO:0000313" key="4">
    <source>
        <dbReference type="Proteomes" id="UP000007435"/>
    </source>
</evidence>
<evidence type="ECO:0000259" key="2">
    <source>
        <dbReference type="Pfam" id="PF22013"/>
    </source>
</evidence>
<sequence>MQLYLQALALAKETTLSPDEFSLKFSGKLGPELLRQVARQIHYQKILQHKVPSWGENTIAPPSLNIEQSSSESTAKFKASLLNGNKGIDLSGGMGVDSYFLSENCELFIHNEPNTELSKIVQYNFSILGRKNVKFTQKKAEELPLEEADFIYLDPSRRDADLKKVFLPEDCSPNLPQLRERLLQFTPVILVKYAPMLDIKKAIKDLETVSEIWVLADKNEVKELIFKIERKVTSAPLIHAVNLGQSPFTFTFEEESNAAIPYARPKKYLYEPNAAIMKSGAFQTVAMKYNLGKLAKNSHLYTSDEYISDFPGRVLEIEEVTNFDKKRLKNRFSNQKVHVIVRNFPEKPEEIKKKMGWKDGGEHFVYFTTLENLQKTCIITKKVSQ</sequence>
<dbReference type="eggNOG" id="COG2265">
    <property type="taxonomic scope" value="Bacteria"/>
</dbReference>
<dbReference type="HOGENOM" id="CLU_038123_0_0_10"/>